<dbReference type="Proteomes" id="UP000317243">
    <property type="component" value="Unassembled WGS sequence"/>
</dbReference>
<keyword evidence="3" id="KW-1185">Reference proteome</keyword>
<accession>A0A5C5VNH4</accession>
<keyword evidence="1" id="KW-0732">Signal</keyword>
<feature type="signal peptide" evidence="1">
    <location>
        <begin position="1"/>
        <end position="18"/>
    </location>
</feature>
<dbReference type="GO" id="GO:0046872">
    <property type="term" value="F:metal ion binding"/>
    <property type="evidence" value="ECO:0007669"/>
    <property type="project" value="InterPro"/>
</dbReference>
<dbReference type="EMBL" id="SIHI01000053">
    <property type="protein sequence ID" value="TWT40174.1"/>
    <property type="molecule type" value="Genomic_DNA"/>
</dbReference>
<evidence type="ECO:0000313" key="2">
    <source>
        <dbReference type="EMBL" id="TWT40174.1"/>
    </source>
</evidence>
<protein>
    <recommendedName>
        <fullName evidence="4">Heavy-metal-associated domain protein</fullName>
    </recommendedName>
</protein>
<evidence type="ECO:0000256" key="1">
    <source>
        <dbReference type="SAM" id="SignalP"/>
    </source>
</evidence>
<evidence type="ECO:0008006" key="4">
    <source>
        <dbReference type="Google" id="ProtNLM"/>
    </source>
</evidence>
<feature type="chain" id="PRO_5022908806" description="Heavy-metal-associated domain protein" evidence="1">
    <location>
        <begin position="19"/>
        <end position="130"/>
    </location>
</feature>
<proteinExistence type="predicted"/>
<dbReference type="InterPro" id="IPR036163">
    <property type="entry name" value="HMA_dom_sf"/>
</dbReference>
<dbReference type="PROSITE" id="PS51257">
    <property type="entry name" value="PROKAR_LIPOPROTEIN"/>
    <property type="match status" value="1"/>
</dbReference>
<dbReference type="OrthoDB" id="291224at2"/>
<gene>
    <name evidence="2" type="ORF">KOR42_49560</name>
</gene>
<comment type="caution">
    <text evidence="2">The sequence shown here is derived from an EMBL/GenBank/DDBJ whole genome shotgun (WGS) entry which is preliminary data.</text>
</comment>
<sequence length="130" mass="13583" precursor="true">MSKWMMLSVAVAVATTVAGCTNSDQQSTSEVPAATEGMTETATAADLAAFTAGDEVTLAVPEMHCPFACYPKVKETLEGLDGVSLVELVPQEEEGVINDRRIVVKFDGEVPQDVATTALAEAGFKGSTVE</sequence>
<organism evidence="2 3">
    <name type="scientific">Thalassoglobus neptunius</name>
    <dbReference type="NCBI Taxonomy" id="1938619"/>
    <lineage>
        <taxon>Bacteria</taxon>
        <taxon>Pseudomonadati</taxon>
        <taxon>Planctomycetota</taxon>
        <taxon>Planctomycetia</taxon>
        <taxon>Planctomycetales</taxon>
        <taxon>Planctomycetaceae</taxon>
        <taxon>Thalassoglobus</taxon>
    </lineage>
</organism>
<dbReference type="SUPFAM" id="SSF55008">
    <property type="entry name" value="HMA, heavy metal-associated domain"/>
    <property type="match status" value="1"/>
</dbReference>
<dbReference type="RefSeq" id="WP_146512265.1">
    <property type="nucleotide sequence ID" value="NZ_SIHI01000053.1"/>
</dbReference>
<name>A0A5C5VNH4_9PLAN</name>
<evidence type="ECO:0000313" key="3">
    <source>
        <dbReference type="Proteomes" id="UP000317243"/>
    </source>
</evidence>
<reference evidence="2 3" key="1">
    <citation type="submission" date="2019-02" db="EMBL/GenBank/DDBJ databases">
        <title>Deep-cultivation of Planctomycetes and their phenomic and genomic characterization uncovers novel biology.</title>
        <authorList>
            <person name="Wiegand S."/>
            <person name="Jogler M."/>
            <person name="Boedeker C."/>
            <person name="Pinto D."/>
            <person name="Vollmers J."/>
            <person name="Rivas-Marin E."/>
            <person name="Kohn T."/>
            <person name="Peeters S.H."/>
            <person name="Heuer A."/>
            <person name="Rast P."/>
            <person name="Oberbeckmann S."/>
            <person name="Bunk B."/>
            <person name="Jeske O."/>
            <person name="Meyerdierks A."/>
            <person name="Storesund J.E."/>
            <person name="Kallscheuer N."/>
            <person name="Luecker S."/>
            <person name="Lage O.M."/>
            <person name="Pohl T."/>
            <person name="Merkel B.J."/>
            <person name="Hornburger P."/>
            <person name="Mueller R.-W."/>
            <person name="Bruemmer F."/>
            <person name="Labrenz M."/>
            <person name="Spormann A.M."/>
            <person name="Op Den Camp H."/>
            <person name="Overmann J."/>
            <person name="Amann R."/>
            <person name="Jetten M.S.M."/>
            <person name="Mascher T."/>
            <person name="Medema M.H."/>
            <person name="Devos D.P."/>
            <person name="Kaster A.-K."/>
            <person name="Ovreas L."/>
            <person name="Rohde M."/>
            <person name="Galperin M.Y."/>
            <person name="Jogler C."/>
        </authorList>
    </citation>
    <scope>NUCLEOTIDE SEQUENCE [LARGE SCALE GENOMIC DNA]</scope>
    <source>
        <strain evidence="2 3">KOR42</strain>
    </source>
</reference>
<dbReference type="AlphaFoldDB" id="A0A5C5VNH4"/>
<dbReference type="Gene3D" id="3.30.70.100">
    <property type="match status" value="1"/>
</dbReference>